<dbReference type="Gene3D" id="2.60.40.790">
    <property type="match status" value="1"/>
</dbReference>
<keyword evidence="1" id="KW-0346">Stress response</keyword>
<evidence type="ECO:0000256" key="3">
    <source>
        <dbReference type="RuleBase" id="RU003616"/>
    </source>
</evidence>
<proteinExistence type="inferred from homology"/>
<gene>
    <name evidence="6" type="ORF">TCHU04912_LOCUS13668</name>
</gene>
<dbReference type="SUPFAM" id="SSF49764">
    <property type="entry name" value="HSP20-like chaperones"/>
    <property type="match status" value="1"/>
</dbReference>
<evidence type="ECO:0000256" key="1">
    <source>
        <dbReference type="ARBA" id="ARBA00023016"/>
    </source>
</evidence>
<dbReference type="PROSITE" id="PS01031">
    <property type="entry name" value="SHSP"/>
    <property type="match status" value="1"/>
</dbReference>
<sequence>MASITMSATRAVMQHQQGRASFRRAGPAGGKSSSTCRAVPLGGPRRLRVQQQCDSSSPRAQRRNSMMLDPYAFYRTPVSDLANRMLEEFVGCQQPMMVGGKQSPRNVPVDVLERETEYVVWAELPGCDEEDVTVQLDGRILTLSAGAPPTVADYLQEDSAEGEKANETVLMAERGQRAFSRAFRLPKDVDQSGIHATMEKGVLTLVMPRVLPEKPTVRTIPIAKGRNTEMKGSSDETAAKEIPSDETKEDSI</sequence>
<evidence type="ECO:0000256" key="4">
    <source>
        <dbReference type="SAM" id="MobiDB-lite"/>
    </source>
</evidence>
<name>A0A7S1X6C2_9CHLO</name>
<feature type="compositionally biased region" description="Basic and acidic residues" evidence="4">
    <location>
        <begin position="226"/>
        <end position="252"/>
    </location>
</feature>
<comment type="similarity">
    <text evidence="2 3">Belongs to the small heat shock protein (HSP20) family.</text>
</comment>
<dbReference type="InterPro" id="IPR031107">
    <property type="entry name" value="Small_HSP"/>
</dbReference>
<dbReference type="PANTHER" id="PTHR11527">
    <property type="entry name" value="HEAT-SHOCK PROTEIN 20 FAMILY MEMBER"/>
    <property type="match status" value="1"/>
</dbReference>
<feature type="region of interest" description="Disordered" evidence="4">
    <location>
        <begin position="1"/>
        <end position="64"/>
    </location>
</feature>
<dbReference type="InterPro" id="IPR008978">
    <property type="entry name" value="HSP20-like_chaperone"/>
</dbReference>
<reference evidence="6" key="1">
    <citation type="submission" date="2021-01" db="EMBL/GenBank/DDBJ databases">
        <authorList>
            <person name="Corre E."/>
            <person name="Pelletier E."/>
            <person name="Niang G."/>
            <person name="Scheremetjew M."/>
            <person name="Finn R."/>
            <person name="Kale V."/>
            <person name="Holt S."/>
            <person name="Cochrane G."/>
            <person name="Meng A."/>
            <person name="Brown T."/>
            <person name="Cohen L."/>
        </authorList>
    </citation>
    <scope>NUCLEOTIDE SEQUENCE</scope>
    <source>
        <strain evidence="6">PLY429</strain>
    </source>
</reference>
<accession>A0A7S1X6C2</accession>
<evidence type="ECO:0000259" key="5">
    <source>
        <dbReference type="PROSITE" id="PS01031"/>
    </source>
</evidence>
<evidence type="ECO:0000256" key="2">
    <source>
        <dbReference type="PROSITE-ProRule" id="PRU00285"/>
    </source>
</evidence>
<feature type="compositionally biased region" description="Polar residues" evidence="4">
    <location>
        <begin position="49"/>
        <end position="59"/>
    </location>
</feature>
<organism evidence="6">
    <name type="scientific">Tetraselmis chuii</name>
    <dbReference type="NCBI Taxonomy" id="63592"/>
    <lineage>
        <taxon>Eukaryota</taxon>
        <taxon>Viridiplantae</taxon>
        <taxon>Chlorophyta</taxon>
        <taxon>core chlorophytes</taxon>
        <taxon>Chlorodendrophyceae</taxon>
        <taxon>Chlorodendrales</taxon>
        <taxon>Chlorodendraceae</taxon>
        <taxon>Tetraselmis</taxon>
    </lineage>
</organism>
<feature type="domain" description="SHSP" evidence="5">
    <location>
        <begin position="100"/>
        <end position="225"/>
    </location>
</feature>
<feature type="region of interest" description="Disordered" evidence="4">
    <location>
        <begin position="217"/>
        <end position="252"/>
    </location>
</feature>
<dbReference type="CDD" id="cd06464">
    <property type="entry name" value="ACD_sHsps-like"/>
    <property type="match status" value="1"/>
</dbReference>
<feature type="compositionally biased region" description="Polar residues" evidence="4">
    <location>
        <begin position="1"/>
        <end position="19"/>
    </location>
</feature>
<protein>
    <recommendedName>
        <fullName evidence="5">SHSP domain-containing protein</fullName>
    </recommendedName>
</protein>
<evidence type="ECO:0000313" key="6">
    <source>
        <dbReference type="EMBL" id="CAD9211429.1"/>
    </source>
</evidence>
<dbReference type="Pfam" id="PF00011">
    <property type="entry name" value="HSP20"/>
    <property type="match status" value="1"/>
</dbReference>
<dbReference type="EMBL" id="HBGG01026477">
    <property type="protein sequence ID" value="CAD9211429.1"/>
    <property type="molecule type" value="Transcribed_RNA"/>
</dbReference>
<dbReference type="AlphaFoldDB" id="A0A7S1X6C2"/>
<dbReference type="InterPro" id="IPR002068">
    <property type="entry name" value="A-crystallin/Hsp20_dom"/>
</dbReference>